<organism evidence="1 2">
    <name type="scientific">Colletotrichum truncatum</name>
    <name type="common">Anthracnose fungus</name>
    <name type="synonym">Colletotrichum capsici</name>
    <dbReference type="NCBI Taxonomy" id="5467"/>
    <lineage>
        <taxon>Eukaryota</taxon>
        <taxon>Fungi</taxon>
        <taxon>Dikarya</taxon>
        <taxon>Ascomycota</taxon>
        <taxon>Pezizomycotina</taxon>
        <taxon>Sordariomycetes</taxon>
        <taxon>Hypocreomycetidae</taxon>
        <taxon>Glomerellales</taxon>
        <taxon>Glomerellaceae</taxon>
        <taxon>Colletotrichum</taxon>
        <taxon>Colletotrichum truncatum species complex</taxon>
    </lineage>
</organism>
<sequence length="50" mass="5511">MALASNCQLYVERKKPAMIPFVLLTVLSTLQLHVPESCLHCSPAKNDCVP</sequence>
<dbReference type="EMBL" id="VUJX02000008">
    <property type="protein sequence ID" value="KAL0933084.1"/>
    <property type="molecule type" value="Genomic_DNA"/>
</dbReference>
<evidence type="ECO:0000313" key="2">
    <source>
        <dbReference type="Proteomes" id="UP000805649"/>
    </source>
</evidence>
<name>A0ACC3YMF3_COLTU</name>
<keyword evidence="2" id="KW-1185">Reference proteome</keyword>
<gene>
    <name evidence="1" type="ORF">CTRU02_212047</name>
</gene>
<protein>
    <submittedName>
        <fullName evidence="1">Uncharacterized protein</fullName>
    </submittedName>
</protein>
<dbReference type="Proteomes" id="UP000805649">
    <property type="component" value="Unassembled WGS sequence"/>
</dbReference>
<comment type="caution">
    <text evidence="1">The sequence shown here is derived from an EMBL/GenBank/DDBJ whole genome shotgun (WGS) entry which is preliminary data.</text>
</comment>
<evidence type="ECO:0000313" key="1">
    <source>
        <dbReference type="EMBL" id="KAL0933084.1"/>
    </source>
</evidence>
<reference evidence="1 2" key="1">
    <citation type="journal article" date="2020" name="Phytopathology">
        <title>Genome Sequence Resources of Colletotrichum truncatum, C. plurivorum, C. musicola, and C. sojae: Four Species Pathogenic to Soybean (Glycine max).</title>
        <authorList>
            <person name="Rogerio F."/>
            <person name="Boufleur T.R."/>
            <person name="Ciampi-Guillardi M."/>
            <person name="Sukno S.A."/>
            <person name="Thon M.R."/>
            <person name="Massola Junior N.S."/>
            <person name="Baroncelli R."/>
        </authorList>
    </citation>
    <scope>NUCLEOTIDE SEQUENCE [LARGE SCALE GENOMIC DNA]</scope>
    <source>
        <strain evidence="1 2">CMES1059</strain>
    </source>
</reference>
<proteinExistence type="predicted"/>
<accession>A0ACC3YMF3</accession>